<protein>
    <recommendedName>
        <fullName evidence="2">Phytocyanin domain-containing protein</fullName>
    </recommendedName>
</protein>
<accession>A0A7J7HZ74</accession>
<dbReference type="EMBL" id="JACBKZ010000002">
    <property type="protein sequence ID" value="KAF5957571.1"/>
    <property type="molecule type" value="Genomic_DNA"/>
</dbReference>
<dbReference type="PROSITE" id="PS51485">
    <property type="entry name" value="PHYTOCYANIN"/>
    <property type="match status" value="1"/>
</dbReference>
<dbReference type="Proteomes" id="UP000593564">
    <property type="component" value="Unassembled WGS sequence"/>
</dbReference>
<feature type="signal peptide" evidence="1">
    <location>
        <begin position="1"/>
        <end position="26"/>
    </location>
</feature>
<gene>
    <name evidence="3" type="ORF">HYC85_004796</name>
</gene>
<feature type="domain" description="Phytocyanin" evidence="2">
    <location>
        <begin position="53"/>
        <end position="168"/>
    </location>
</feature>
<evidence type="ECO:0000259" key="2">
    <source>
        <dbReference type="PROSITE" id="PS51485"/>
    </source>
</evidence>
<keyword evidence="4" id="KW-1185">Reference proteome</keyword>
<dbReference type="SUPFAM" id="SSF49503">
    <property type="entry name" value="Cupredoxins"/>
    <property type="match status" value="1"/>
</dbReference>
<evidence type="ECO:0000256" key="1">
    <source>
        <dbReference type="SAM" id="SignalP"/>
    </source>
</evidence>
<dbReference type="PANTHER" id="PTHR34052">
    <property type="entry name" value="GLYCINE-RICH PROTEIN-LIKE"/>
    <property type="match status" value="1"/>
</dbReference>
<sequence length="189" mass="21781">MEMGLKQTQGLILMLTVASMLTVSMANKNSTWNYGFNYTDWFGKHRNDTGGSNQIIVGGSANWQFNFNYTDWALKNGPFYLNDTLVFKYSLPVDNNSHPHSVYLLPNFWSFINCDLSRAKKLADGNQGGGAGFEYRLTRWQPYYFACGGGNGFHCNQGMMKFFVMPLFRRWHVEIKFKRALNKCILDLY</sequence>
<comment type="caution">
    <text evidence="3">The sequence shown here is derived from an EMBL/GenBank/DDBJ whole genome shotgun (WGS) entry which is preliminary data.</text>
</comment>
<dbReference type="Pfam" id="PF02298">
    <property type="entry name" value="Cu_bind_like"/>
    <property type="match status" value="1"/>
</dbReference>
<reference evidence="3 4" key="2">
    <citation type="submission" date="2020-07" db="EMBL/GenBank/DDBJ databases">
        <title>Genome assembly of wild tea tree DASZ reveals pedigree and selection history of tea varieties.</title>
        <authorList>
            <person name="Zhang W."/>
        </authorList>
    </citation>
    <scope>NUCLEOTIDE SEQUENCE [LARGE SCALE GENOMIC DNA]</scope>
    <source>
        <strain evidence="4">cv. G240</strain>
        <tissue evidence="3">Leaf</tissue>
    </source>
</reference>
<evidence type="ECO:0000313" key="3">
    <source>
        <dbReference type="EMBL" id="KAF5957571.1"/>
    </source>
</evidence>
<reference evidence="4" key="1">
    <citation type="journal article" date="2020" name="Nat. Commun.">
        <title>Genome assembly of wild tea tree DASZ reveals pedigree and selection history of tea varieties.</title>
        <authorList>
            <person name="Zhang W."/>
            <person name="Zhang Y."/>
            <person name="Qiu H."/>
            <person name="Guo Y."/>
            <person name="Wan H."/>
            <person name="Zhang X."/>
            <person name="Scossa F."/>
            <person name="Alseekh S."/>
            <person name="Zhang Q."/>
            <person name="Wang P."/>
            <person name="Xu L."/>
            <person name="Schmidt M.H."/>
            <person name="Jia X."/>
            <person name="Li D."/>
            <person name="Zhu A."/>
            <person name="Guo F."/>
            <person name="Chen W."/>
            <person name="Ni D."/>
            <person name="Usadel B."/>
            <person name="Fernie A.R."/>
            <person name="Wen W."/>
        </authorList>
    </citation>
    <scope>NUCLEOTIDE SEQUENCE [LARGE SCALE GENOMIC DNA]</scope>
    <source>
        <strain evidence="4">cv. G240</strain>
    </source>
</reference>
<dbReference type="PANTHER" id="PTHR34052:SF1">
    <property type="entry name" value="OS06G0216700 PROTEIN"/>
    <property type="match status" value="1"/>
</dbReference>
<dbReference type="AlphaFoldDB" id="A0A7J7HZ74"/>
<dbReference type="InterPro" id="IPR003245">
    <property type="entry name" value="Phytocyanin_dom"/>
</dbReference>
<proteinExistence type="predicted"/>
<organism evidence="3 4">
    <name type="scientific">Camellia sinensis</name>
    <name type="common">Tea plant</name>
    <name type="synonym">Thea sinensis</name>
    <dbReference type="NCBI Taxonomy" id="4442"/>
    <lineage>
        <taxon>Eukaryota</taxon>
        <taxon>Viridiplantae</taxon>
        <taxon>Streptophyta</taxon>
        <taxon>Embryophyta</taxon>
        <taxon>Tracheophyta</taxon>
        <taxon>Spermatophyta</taxon>
        <taxon>Magnoliopsida</taxon>
        <taxon>eudicotyledons</taxon>
        <taxon>Gunneridae</taxon>
        <taxon>Pentapetalae</taxon>
        <taxon>asterids</taxon>
        <taxon>Ericales</taxon>
        <taxon>Theaceae</taxon>
        <taxon>Camellia</taxon>
    </lineage>
</organism>
<keyword evidence="1" id="KW-0732">Signal</keyword>
<evidence type="ECO:0000313" key="4">
    <source>
        <dbReference type="Proteomes" id="UP000593564"/>
    </source>
</evidence>
<dbReference type="Gene3D" id="2.60.40.420">
    <property type="entry name" value="Cupredoxins - blue copper proteins"/>
    <property type="match status" value="1"/>
</dbReference>
<name>A0A7J7HZ74_CAMSI</name>
<dbReference type="GO" id="GO:0009055">
    <property type="term" value="F:electron transfer activity"/>
    <property type="evidence" value="ECO:0007669"/>
    <property type="project" value="InterPro"/>
</dbReference>
<dbReference type="InterPro" id="IPR008972">
    <property type="entry name" value="Cupredoxin"/>
</dbReference>
<feature type="chain" id="PRO_5029765235" description="Phytocyanin domain-containing protein" evidence="1">
    <location>
        <begin position="27"/>
        <end position="189"/>
    </location>
</feature>